<dbReference type="PANTHER" id="PTHR31299:SF0">
    <property type="entry name" value="ESTERASE, PUTATIVE (AFU_ORTHOLOGUE AFUA_1G05850)-RELATED"/>
    <property type="match status" value="1"/>
</dbReference>
<dbReference type="InterPro" id="IPR014622">
    <property type="entry name" value="UCP036794_erythomycin"/>
</dbReference>
<evidence type="ECO:0000313" key="1">
    <source>
        <dbReference type="EMBL" id="MCK2219118.1"/>
    </source>
</evidence>
<dbReference type="Pfam" id="PF05139">
    <property type="entry name" value="Erythro_esteras"/>
    <property type="match status" value="1"/>
</dbReference>
<organism evidence="1 2">
    <name type="scientific">Actinomadura luzonensis</name>
    <dbReference type="NCBI Taxonomy" id="2805427"/>
    <lineage>
        <taxon>Bacteria</taxon>
        <taxon>Bacillati</taxon>
        <taxon>Actinomycetota</taxon>
        <taxon>Actinomycetes</taxon>
        <taxon>Streptosporangiales</taxon>
        <taxon>Thermomonosporaceae</taxon>
        <taxon>Actinomadura</taxon>
    </lineage>
</organism>
<dbReference type="InterPro" id="IPR007815">
    <property type="entry name" value="Emycin_Estase"/>
</dbReference>
<reference evidence="1 2" key="1">
    <citation type="submission" date="2022-04" db="EMBL/GenBank/DDBJ databases">
        <title>Genome draft of Actinomadura sp. ATCC 31491.</title>
        <authorList>
            <person name="Shi X."/>
            <person name="Du Y."/>
        </authorList>
    </citation>
    <scope>NUCLEOTIDE SEQUENCE [LARGE SCALE GENOMIC DNA]</scope>
    <source>
        <strain evidence="1 2">ATCC 31491</strain>
    </source>
</reference>
<dbReference type="PIRSF" id="PIRSF036794">
    <property type="entry name" value="UCP_erythr_ester"/>
    <property type="match status" value="1"/>
</dbReference>
<sequence length="414" mass="44699">METDLKDHVRGADAAAVMALLPGRPRLLALGEPTHGEDTLLTLRNELFRQLVEQHGYRTIVLESHCLRALVVDDYVTGGDGDLDEVMERGFSHGWGAAPGNRELVAWLRAHNEGRPAAERVRFAGMDGPMEITHAESPRQALTELYAHLAAALDAVLLPCTAGTLDRLLGPDEAWAEPAAMRDPSRSIGRSPAATELRLLADELVTLLDAHAPRLIAASSREEWERARLYGRAATGLLRYHHAMAGDGPARFARLSSLRDTLMAGHLLALTEQVTGQVTGQAAGRGPVLVHAHNLHLQRHAGTMRMDGHTLEWWGAGAIAAAHLGPDYAFLATALGTIRHQGVDTPPPDTVEGLLYGLPDDPLVVDGRRLAASLAAAPPAPRESPWFGYFPLEAAHLTTSDGIVFVKDMPDRQP</sequence>
<accession>A0ABT0G4Q9</accession>
<comment type="caution">
    <text evidence="1">The sequence shown here is derived from an EMBL/GenBank/DDBJ whole genome shotgun (WGS) entry which is preliminary data.</text>
</comment>
<keyword evidence="2" id="KW-1185">Reference proteome</keyword>
<dbReference type="InterPro" id="IPR052036">
    <property type="entry name" value="Hydrolase/PRTase-associated"/>
</dbReference>
<dbReference type="Proteomes" id="UP001317259">
    <property type="component" value="Unassembled WGS sequence"/>
</dbReference>
<dbReference type="EMBL" id="JAKRKC020000002">
    <property type="protein sequence ID" value="MCK2219118.1"/>
    <property type="molecule type" value="Genomic_DNA"/>
</dbReference>
<name>A0ABT0G4Q9_9ACTN</name>
<gene>
    <name evidence="1" type="ORF">MF672_035775</name>
</gene>
<dbReference type="RefSeq" id="WP_242376317.1">
    <property type="nucleotide sequence ID" value="NZ_JAKRKC020000002.1"/>
</dbReference>
<proteinExistence type="predicted"/>
<evidence type="ECO:0000313" key="2">
    <source>
        <dbReference type="Proteomes" id="UP001317259"/>
    </source>
</evidence>
<dbReference type="PANTHER" id="PTHR31299">
    <property type="entry name" value="ESTERASE, PUTATIVE (AFU_ORTHOLOGUE AFUA_1G05850)-RELATED"/>
    <property type="match status" value="1"/>
</dbReference>
<protein>
    <submittedName>
        <fullName evidence="1">Erythromycin esterase family protein</fullName>
    </submittedName>
</protein>
<dbReference type="CDD" id="cd14728">
    <property type="entry name" value="Ere-like"/>
    <property type="match status" value="1"/>
</dbReference>